<dbReference type="InterPro" id="IPR023796">
    <property type="entry name" value="Serpin_dom"/>
</dbReference>
<evidence type="ECO:0000313" key="5">
    <source>
        <dbReference type="WBParaSite" id="SMUV_0000216201-mRNA-1"/>
    </source>
</evidence>
<evidence type="ECO:0000259" key="3">
    <source>
        <dbReference type="SMART" id="SM00093"/>
    </source>
</evidence>
<dbReference type="GO" id="GO:0004867">
    <property type="term" value="F:serine-type endopeptidase inhibitor activity"/>
    <property type="evidence" value="ECO:0007669"/>
    <property type="project" value="InterPro"/>
</dbReference>
<accession>A0A0N5ADB8</accession>
<comment type="similarity">
    <text evidence="1 2">Belongs to the serpin family.</text>
</comment>
<dbReference type="STRING" id="451379.A0A0N5ADB8"/>
<evidence type="ECO:0000256" key="2">
    <source>
        <dbReference type="RuleBase" id="RU000411"/>
    </source>
</evidence>
<proteinExistence type="inferred from homology"/>
<dbReference type="Pfam" id="PF00079">
    <property type="entry name" value="Serpin"/>
    <property type="match status" value="1"/>
</dbReference>
<evidence type="ECO:0000313" key="4">
    <source>
        <dbReference type="Proteomes" id="UP000046393"/>
    </source>
</evidence>
<dbReference type="InterPro" id="IPR042178">
    <property type="entry name" value="Serpin_sf_1"/>
</dbReference>
<dbReference type="Gene3D" id="3.30.497.10">
    <property type="entry name" value="Antithrombin, subunit I, domain 2"/>
    <property type="match status" value="1"/>
</dbReference>
<dbReference type="InterPro" id="IPR042185">
    <property type="entry name" value="Serpin_sf_2"/>
</dbReference>
<protein>
    <submittedName>
        <fullName evidence="5">SERPIN domain-containing protein</fullName>
    </submittedName>
</protein>
<dbReference type="Proteomes" id="UP000046393">
    <property type="component" value="Unplaced"/>
</dbReference>
<dbReference type="InterPro" id="IPR000215">
    <property type="entry name" value="Serpin_fam"/>
</dbReference>
<dbReference type="PANTHER" id="PTHR11461:SF211">
    <property type="entry name" value="GH10112P-RELATED"/>
    <property type="match status" value="1"/>
</dbReference>
<evidence type="ECO:0000256" key="1">
    <source>
        <dbReference type="ARBA" id="ARBA00009500"/>
    </source>
</evidence>
<feature type="domain" description="Serpin" evidence="3">
    <location>
        <begin position="13"/>
        <end position="367"/>
    </location>
</feature>
<reference evidence="5" key="1">
    <citation type="submission" date="2017-02" db="UniProtKB">
        <authorList>
            <consortium name="WormBaseParasite"/>
        </authorList>
    </citation>
    <scope>IDENTIFICATION</scope>
</reference>
<dbReference type="CDD" id="cd00172">
    <property type="entry name" value="serpin"/>
    <property type="match status" value="1"/>
</dbReference>
<dbReference type="InterPro" id="IPR036186">
    <property type="entry name" value="Serpin_sf"/>
</dbReference>
<dbReference type="PANTHER" id="PTHR11461">
    <property type="entry name" value="SERINE PROTEASE INHIBITOR, SERPIN"/>
    <property type="match status" value="1"/>
</dbReference>
<dbReference type="InterPro" id="IPR023795">
    <property type="entry name" value="Serpin_CS"/>
</dbReference>
<dbReference type="AlphaFoldDB" id="A0A0N5ADB8"/>
<dbReference type="PROSITE" id="PS00284">
    <property type="entry name" value="SERPIN"/>
    <property type="match status" value="1"/>
</dbReference>
<organism evidence="4 5">
    <name type="scientific">Syphacia muris</name>
    <dbReference type="NCBI Taxonomy" id="451379"/>
    <lineage>
        <taxon>Eukaryota</taxon>
        <taxon>Metazoa</taxon>
        <taxon>Ecdysozoa</taxon>
        <taxon>Nematoda</taxon>
        <taxon>Chromadorea</taxon>
        <taxon>Rhabditida</taxon>
        <taxon>Spirurina</taxon>
        <taxon>Oxyuridomorpha</taxon>
        <taxon>Oxyuroidea</taxon>
        <taxon>Oxyuridae</taxon>
        <taxon>Syphacia</taxon>
    </lineage>
</organism>
<name>A0A0N5ADB8_9BILA</name>
<dbReference type="SUPFAM" id="SSF56574">
    <property type="entry name" value="Serpins"/>
    <property type="match status" value="1"/>
</dbReference>
<dbReference type="SMART" id="SM00093">
    <property type="entry name" value="SERPIN"/>
    <property type="match status" value="1"/>
</dbReference>
<sequence length="367" mass="41197">MDNAYVGQANYALNLLRTIRTDAQSVVLSPFAVTAVFGIAYFGAGETTRSEMLDFFANGSSGEDFEKFLTREIAAVANGSTGYTLNIANRLYYKKDFVMKESFLNAVKSKFNGQLEAADFANGLDTAEKINKWVEGKTNSKITQLVTADMFDALTRLMIVGAVYFKGNWASKFSAEETKEQTFYVSEGREVQVEMMHKVDNFDYYADEDVQVVGIPYNGDDVEMFIILPKERFGLEALLKTTDGDRLLKFFHHIRRSKLNVYIPKFKMEKELQLSDALSLLGLRSVFTNEADFSNMTDESVYISRVIHKACIEVNEQGTEAAAAAALTMTRTIRPSGNIPPAVFLADHPFMFAVVKNDNILFIGEYY</sequence>
<dbReference type="Gene3D" id="2.30.39.10">
    <property type="entry name" value="Alpha-1-antitrypsin, domain 1"/>
    <property type="match status" value="1"/>
</dbReference>
<keyword evidence="4" id="KW-1185">Reference proteome</keyword>
<dbReference type="WBParaSite" id="SMUV_0000216201-mRNA-1">
    <property type="protein sequence ID" value="SMUV_0000216201-mRNA-1"/>
    <property type="gene ID" value="SMUV_0000216201"/>
</dbReference>
<dbReference type="GO" id="GO:0005615">
    <property type="term" value="C:extracellular space"/>
    <property type="evidence" value="ECO:0007669"/>
    <property type="project" value="InterPro"/>
</dbReference>